<dbReference type="Gene3D" id="3.40.630.190">
    <property type="entry name" value="LCP protein"/>
    <property type="match status" value="1"/>
</dbReference>
<dbReference type="eggNOG" id="COG1316">
    <property type="taxonomic scope" value="Bacteria"/>
</dbReference>
<comment type="caution">
    <text evidence="7">The sequence shown here is derived from an EMBL/GenBank/DDBJ whole genome shotgun (WGS) entry which is preliminary data.</text>
</comment>
<dbReference type="Proteomes" id="UP000030401">
    <property type="component" value="Unassembled WGS sequence"/>
</dbReference>
<dbReference type="PANTHER" id="PTHR33392:SF10">
    <property type="entry name" value="POLYISOPRENYL-TEICHOIC ACID--PEPTIDOGLYCAN TEICHOIC ACID TRANSFERASE TAGV"/>
    <property type="match status" value="1"/>
</dbReference>
<reference evidence="7 8" key="1">
    <citation type="submission" date="2013-08" db="EMBL/GenBank/DDBJ databases">
        <authorList>
            <person name="Huang J."/>
            <person name="Wang G."/>
        </authorList>
    </citation>
    <scope>NUCLEOTIDE SEQUENCE [LARGE SCALE GENOMIC DNA]</scope>
    <source>
        <strain evidence="7 8">JSM 072002</strain>
    </source>
</reference>
<feature type="domain" description="Cell envelope-related transcriptional attenuator" evidence="6">
    <location>
        <begin position="90"/>
        <end position="250"/>
    </location>
</feature>
<dbReference type="EMBL" id="AVPG01000008">
    <property type="protein sequence ID" value="KGX87201.1"/>
    <property type="molecule type" value="Genomic_DNA"/>
</dbReference>
<evidence type="ECO:0000256" key="4">
    <source>
        <dbReference type="ARBA" id="ARBA00022989"/>
    </source>
</evidence>
<dbReference type="InterPro" id="IPR050922">
    <property type="entry name" value="LytR/CpsA/Psr_CW_biosynth"/>
</dbReference>
<proteinExistence type="inferred from homology"/>
<feature type="transmembrane region" description="Helical" evidence="5">
    <location>
        <begin position="18"/>
        <end position="38"/>
    </location>
</feature>
<keyword evidence="8" id="KW-1185">Reference proteome</keyword>
<evidence type="ECO:0000313" key="7">
    <source>
        <dbReference type="EMBL" id="KGX87201.1"/>
    </source>
</evidence>
<evidence type="ECO:0000256" key="3">
    <source>
        <dbReference type="ARBA" id="ARBA00022968"/>
    </source>
</evidence>
<dbReference type="AlphaFoldDB" id="A0A0A5G277"/>
<evidence type="ECO:0000313" key="8">
    <source>
        <dbReference type="Proteomes" id="UP000030401"/>
    </source>
</evidence>
<dbReference type="STRING" id="1385512.N784_16295"/>
<comment type="similarity">
    <text evidence="1">Belongs to the LytR/CpsA/Psr (LCP) family.</text>
</comment>
<keyword evidence="2 5" id="KW-0812">Transmembrane</keyword>
<dbReference type="Pfam" id="PF03816">
    <property type="entry name" value="LytR_cpsA_psr"/>
    <property type="match status" value="1"/>
</dbReference>
<accession>A0A0A5G277</accession>
<dbReference type="GO" id="GO:0071555">
    <property type="term" value="P:cell wall organization"/>
    <property type="evidence" value="ECO:0007669"/>
    <property type="project" value="UniProtKB-KW"/>
</dbReference>
<dbReference type="NCBIfam" id="TIGR00350">
    <property type="entry name" value="lytR_cpsA_psr"/>
    <property type="match status" value="1"/>
</dbReference>
<dbReference type="InterPro" id="IPR004474">
    <property type="entry name" value="LytR_CpsA_psr"/>
</dbReference>
<dbReference type="PANTHER" id="PTHR33392">
    <property type="entry name" value="POLYISOPRENYL-TEICHOIC ACID--PEPTIDOGLYCAN TEICHOIC ACID TRANSFERASE TAGU"/>
    <property type="match status" value="1"/>
</dbReference>
<evidence type="ECO:0000256" key="5">
    <source>
        <dbReference type="SAM" id="Phobius"/>
    </source>
</evidence>
<sequence length="340" mass="38281">MATLRYAQKRKKKRRRRLLLIFLLFIFITIGTGSYIIYQAYDAVKGSHQEINRPGNKSELREEAVKIGNDPVSILLMGIEDYETDGQNGRADTQIVVTLNPETAKMTMTTVPRDTMMNYTAEEAGAYAGTHKINSSYAYGSISGYGSTKLTVEKVEELLNVPIDEYVSVDFQGFVDIVDALGGVTVDVKEAFTEKNIFDDNNLVTFEKGPMKMNGEEALAFVRMRKHPANTVYSREERQRQFIKAAIDQSVSARTIFKLNKISDIVHASVDTSLTPSEIYALQRKYKSMDPSTIKTLEIEGTNSKNGVYYFTPLQESLNDVSTQLKQELKLLPDETEPHP</sequence>
<organism evidence="7 8">
    <name type="scientific">Pontibacillus litoralis JSM 072002</name>
    <dbReference type="NCBI Taxonomy" id="1385512"/>
    <lineage>
        <taxon>Bacteria</taxon>
        <taxon>Bacillati</taxon>
        <taxon>Bacillota</taxon>
        <taxon>Bacilli</taxon>
        <taxon>Bacillales</taxon>
        <taxon>Bacillaceae</taxon>
        <taxon>Pontibacillus</taxon>
    </lineage>
</organism>
<keyword evidence="3" id="KW-0735">Signal-anchor</keyword>
<dbReference type="RefSeq" id="WP_036833693.1">
    <property type="nucleotide sequence ID" value="NZ_AVPG01000008.1"/>
</dbReference>
<evidence type="ECO:0000256" key="2">
    <source>
        <dbReference type="ARBA" id="ARBA00022692"/>
    </source>
</evidence>
<name>A0A0A5G277_9BACI</name>
<keyword evidence="4 5" id="KW-1133">Transmembrane helix</keyword>
<gene>
    <name evidence="7" type="ORF">N784_16295</name>
</gene>
<protein>
    <submittedName>
        <fullName evidence="7">LytR family transcriptional regulator</fullName>
    </submittedName>
</protein>
<evidence type="ECO:0000259" key="6">
    <source>
        <dbReference type="Pfam" id="PF03816"/>
    </source>
</evidence>
<evidence type="ECO:0000256" key="1">
    <source>
        <dbReference type="ARBA" id="ARBA00006068"/>
    </source>
</evidence>
<dbReference type="OrthoDB" id="27330at2"/>
<keyword evidence="5" id="KW-0472">Membrane</keyword>